<dbReference type="Proteomes" id="UP000018144">
    <property type="component" value="Unassembled WGS sequence"/>
</dbReference>
<dbReference type="SUPFAM" id="SSF82199">
    <property type="entry name" value="SET domain"/>
    <property type="match status" value="1"/>
</dbReference>
<dbReference type="InterPro" id="IPR001214">
    <property type="entry name" value="SET_dom"/>
</dbReference>
<accession>U4L6L0</accession>
<evidence type="ECO:0000256" key="1">
    <source>
        <dbReference type="SAM" id="MobiDB-lite"/>
    </source>
</evidence>
<organism evidence="3 4">
    <name type="scientific">Pyronema omphalodes (strain CBS 100304)</name>
    <name type="common">Pyronema confluens</name>
    <dbReference type="NCBI Taxonomy" id="1076935"/>
    <lineage>
        <taxon>Eukaryota</taxon>
        <taxon>Fungi</taxon>
        <taxon>Dikarya</taxon>
        <taxon>Ascomycota</taxon>
        <taxon>Pezizomycotina</taxon>
        <taxon>Pezizomycetes</taxon>
        <taxon>Pezizales</taxon>
        <taxon>Pyronemataceae</taxon>
        <taxon>Pyronema</taxon>
    </lineage>
</organism>
<dbReference type="InterPro" id="IPR046341">
    <property type="entry name" value="SET_dom_sf"/>
</dbReference>
<dbReference type="eggNOG" id="KOG1337">
    <property type="taxonomic scope" value="Eukaryota"/>
</dbReference>
<dbReference type="PANTHER" id="PTHR13271:SF76">
    <property type="entry name" value="SET DOMAIN-CONTAINING PROTEIN 8"/>
    <property type="match status" value="1"/>
</dbReference>
<dbReference type="EMBL" id="HF935776">
    <property type="protein sequence ID" value="CCX13054.1"/>
    <property type="molecule type" value="Genomic_DNA"/>
</dbReference>
<evidence type="ECO:0000313" key="3">
    <source>
        <dbReference type="EMBL" id="CCX13054.1"/>
    </source>
</evidence>
<dbReference type="STRING" id="1076935.U4L6L0"/>
<reference evidence="3 4" key="1">
    <citation type="journal article" date="2013" name="PLoS Genet.">
        <title>The genome and development-dependent transcriptomes of Pyronema confluens: a window into fungal evolution.</title>
        <authorList>
            <person name="Traeger S."/>
            <person name="Altegoer F."/>
            <person name="Freitag M."/>
            <person name="Gabaldon T."/>
            <person name="Kempken F."/>
            <person name="Kumar A."/>
            <person name="Marcet-Houben M."/>
            <person name="Poggeler S."/>
            <person name="Stajich J.E."/>
            <person name="Nowrousian M."/>
        </authorList>
    </citation>
    <scope>NUCLEOTIDE SEQUENCE [LARGE SCALE GENOMIC DNA]</scope>
    <source>
        <strain evidence="4">CBS 100304</strain>
        <tissue evidence="3">Vegetative mycelium</tissue>
    </source>
</reference>
<feature type="compositionally biased region" description="Acidic residues" evidence="1">
    <location>
        <begin position="465"/>
        <end position="476"/>
    </location>
</feature>
<dbReference type="GO" id="GO:0016279">
    <property type="term" value="F:protein-lysine N-methyltransferase activity"/>
    <property type="evidence" value="ECO:0007669"/>
    <property type="project" value="TreeGrafter"/>
</dbReference>
<feature type="region of interest" description="Disordered" evidence="1">
    <location>
        <begin position="453"/>
        <end position="476"/>
    </location>
</feature>
<proteinExistence type="predicted"/>
<dbReference type="AlphaFoldDB" id="U4L6L0"/>
<dbReference type="OMA" id="AWYRSRC"/>
<gene>
    <name evidence="3" type="ORF">PCON_12647</name>
</gene>
<feature type="region of interest" description="Disordered" evidence="1">
    <location>
        <begin position="386"/>
        <end position="405"/>
    </location>
</feature>
<feature type="domain" description="SET" evidence="2">
    <location>
        <begin position="130"/>
        <end position="245"/>
    </location>
</feature>
<keyword evidence="4" id="KW-1185">Reference proteome</keyword>
<name>U4L6L0_PYROM</name>
<dbReference type="CDD" id="cd10527">
    <property type="entry name" value="SET_LSMT"/>
    <property type="match status" value="1"/>
</dbReference>
<evidence type="ECO:0000313" key="4">
    <source>
        <dbReference type="Proteomes" id="UP000018144"/>
    </source>
</evidence>
<dbReference type="PANTHER" id="PTHR13271">
    <property type="entry name" value="UNCHARACTERIZED PUTATIVE METHYLTRANSFERASE"/>
    <property type="match status" value="1"/>
</dbReference>
<protein>
    <submittedName>
        <fullName evidence="3">Similar to SET domain-containing protein 8 acc. no. O14135</fullName>
    </submittedName>
</protein>
<evidence type="ECO:0000259" key="2">
    <source>
        <dbReference type="PROSITE" id="PS50280"/>
    </source>
</evidence>
<dbReference type="PROSITE" id="PS50280">
    <property type="entry name" value="SET"/>
    <property type="match status" value="1"/>
</dbReference>
<dbReference type="GO" id="GO:0005634">
    <property type="term" value="C:nucleus"/>
    <property type="evidence" value="ECO:0007669"/>
    <property type="project" value="TreeGrafter"/>
</dbReference>
<sequence>MQIAHLTPDALPSFIHLQPIHLNGLEPIHLGGSPIDLGIALQHTPAAYDPTRPLLRVSPDIILSQQNIEAASKSDHLLHNALQVAGPLAYSPRGAICIYLLLRLGTTAGLAKGERDAWCEYIRFLPRNVPLPTTYNTAELTLLTGTSLESAVFSKVRRLEQEFETLENVFPWATVQDWIYVDALFRSRSLELPGYGVSMVPVLDFANHSQDANAFFDVNKEGEVTLSLRPGVELKQGEEVTINYAGEEGKSAAEMAFSYGFLPEMDTAGGISLPVKPQMGDPLMRVKLMVWKGARDIRIREEGEEVSWEAPLVYLVNLNEEDGLQFEVLQTTEGERTIQVLFREKEVGDLEKLEAILKETEMWEVHQLRAVVMVKEEVEEQLSRIRDDPEMYHDDEGEEDVEGRPQELSVITRLKELEEVLLAKAVAKMEKQQEKLMSSPSIVAYLAQFQENEEEEEESRAVETAELDADGEIDLS</sequence>
<dbReference type="InterPro" id="IPR050600">
    <property type="entry name" value="SETD3_SETD6_MTase"/>
</dbReference>
<dbReference type="OrthoDB" id="441812at2759"/>
<dbReference type="Gene3D" id="3.90.1410.10">
    <property type="entry name" value="set domain protein methyltransferase, domain 1"/>
    <property type="match status" value="1"/>
</dbReference>